<feature type="region of interest" description="Disordered" evidence="5">
    <location>
        <begin position="552"/>
        <end position="650"/>
    </location>
</feature>
<dbReference type="PROSITE" id="PS51265">
    <property type="entry name" value="ZF_DBF4"/>
    <property type="match status" value="1"/>
</dbReference>
<dbReference type="GO" id="GO:1901987">
    <property type="term" value="P:regulation of cell cycle phase transition"/>
    <property type="evidence" value="ECO:0007669"/>
    <property type="project" value="TreeGrafter"/>
</dbReference>
<feature type="region of interest" description="Disordered" evidence="5">
    <location>
        <begin position="417"/>
        <end position="465"/>
    </location>
</feature>
<proteinExistence type="predicted"/>
<evidence type="ECO:0000256" key="4">
    <source>
        <dbReference type="PROSITE-ProRule" id="PRU00600"/>
    </source>
</evidence>
<feature type="domain" description="DBF4-type" evidence="6">
    <location>
        <begin position="485"/>
        <end position="535"/>
    </location>
</feature>
<accession>A0A1S3KE15</accession>
<dbReference type="InterPro" id="IPR051590">
    <property type="entry name" value="Replication_Regulatory_Kinase"/>
</dbReference>
<evidence type="ECO:0000256" key="1">
    <source>
        <dbReference type="ARBA" id="ARBA00022723"/>
    </source>
</evidence>
<dbReference type="PANTHER" id="PTHR15375">
    <property type="entry name" value="ACTIVATOR OF S-PHASE KINASE-RELATED"/>
    <property type="match status" value="1"/>
</dbReference>
<keyword evidence="7" id="KW-1185">Reference proteome</keyword>
<organism evidence="7 8">
    <name type="scientific">Lingula anatina</name>
    <name type="common">Brachiopod</name>
    <name type="synonym">Lingula unguis</name>
    <dbReference type="NCBI Taxonomy" id="7574"/>
    <lineage>
        <taxon>Eukaryota</taxon>
        <taxon>Metazoa</taxon>
        <taxon>Spiralia</taxon>
        <taxon>Lophotrochozoa</taxon>
        <taxon>Brachiopoda</taxon>
        <taxon>Linguliformea</taxon>
        <taxon>Lingulata</taxon>
        <taxon>Lingulida</taxon>
        <taxon>Linguloidea</taxon>
        <taxon>Lingulidae</taxon>
        <taxon>Lingula</taxon>
    </lineage>
</organism>
<feature type="region of interest" description="Disordered" evidence="5">
    <location>
        <begin position="85"/>
        <end position="122"/>
    </location>
</feature>
<dbReference type="PANTHER" id="PTHR15375:SF26">
    <property type="entry name" value="PROTEIN CHIFFON"/>
    <property type="match status" value="1"/>
</dbReference>
<dbReference type="OrthoDB" id="21380at2759"/>
<dbReference type="Proteomes" id="UP000085678">
    <property type="component" value="Unplaced"/>
</dbReference>
<sequence>MKSKGGNSTKPKDCDTGQKADSLKPLRGKSFYLHLTNYTGSKQYKGKLRNLKEDLIKHGARLEEFLSKDIKYLVTNQLTARECRDNDHSTVSTPSPFNLASPGVESPQTNSPAQGDAEKTLSRGKKIVQQAAKGSRGTSNILANAKKFGVRIIHISTVEKWLAEKGTVGETSKRKEVAKTQDDTPSKFRAEKKQLGGQSLKFEARNHHYKPVYKEFDTWPVLNLASPGGTCPFDNEAIGAAPEPRAEGGQEQEEVDEQNTGGTPQRRGQGSGKAKAGTSDAMNTLVTAGELKRMKEVKRKADAKKGYCEMCKLHYNNIDKGTSNILANAKKFGVRIIHISTVEKWLAEKGTMGETSKCKEVAKTQDDTPSKFRAEKKQLGGQSLKFEARNHHYKPVYKEFDTWPVLNLASPGGTCPFDNEAIGAAPEPRAEGGQEQEEVDEQNTGGTPQRRGQGSGKAKAGTSDAMNTLVTAGELKRMKEAKRKADAKKGYCEMCKLHYNNIDKHVASKEHKRTYEDNQSPWRNLDLLISRGPNMDRFLRDVQDYHPLHLQEAQSSEGEEVELLTPEKRAPPAAGRTSKASNSQRPVAGKDAKSAETVSPAQTSTTKGKKALFKSKPASTAPKSGEQQGQSNLRSLKTKQLLEPVPVSEKASDPDLNIIEVEQVADLPQEVIDLGLEVVDLEESNERCGSVEGRTVRRTKEKVG</sequence>
<evidence type="ECO:0000259" key="6">
    <source>
        <dbReference type="PROSITE" id="PS51265"/>
    </source>
</evidence>
<feature type="region of interest" description="Disordered" evidence="5">
    <location>
        <begin position="233"/>
        <end position="280"/>
    </location>
</feature>
<dbReference type="GO" id="GO:0031431">
    <property type="term" value="C:Dbf4-dependent protein kinase complex"/>
    <property type="evidence" value="ECO:0007669"/>
    <property type="project" value="TreeGrafter"/>
</dbReference>
<gene>
    <name evidence="8" type="primary">LOC106181120</name>
</gene>
<keyword evidence="2 4" id="KW-0863">Zinc-finger</keyword>
<evidence type="ECO:0000313" key="8">
    <source>
        <dbReference type="RefSeq" id="XP_013420870.1"/>
    </source>
</evidence>
<feature type="compositionally biased region" description="Polar residues" evidence="5">
    <location>
        <begin position="596"/>
        <end position="606"/>
    </location>
</feature>
<keyword evidence="3" id="KW-0862">Zinc</keyword>
<evidence type="ECO:0000256" key="5">
    <source>
        <dbReference type="SAM" id="MobiDB-lite"/>
    </source>
</evidence>
<dbReference type="InParanoid" id="A0A1S3KE15"/>
<feature type="compositionally biased region" description="Polar residues" evidence="5">
    <location>
        <begin position="442"/>
        <end position="452"/>
    </location>
</feature>
<dbReference type="InterPro" id="IPR038545">
    <property type="entry name" value="Znf_DBF_sf"/>
</dbReference>
<feature type="compositionally biased region" description="Polar residues" evidence="5">
    <location>
        <begin position="617"/>
        <end position="635"/>
    </location>
</feature>
<protein>
    <submittedName>
        <fullName evidence="8">Protein DBF4 homolog A-like</fullName>
    </submittedName>
</protein>
<dbReference type="InterPro" id="IPR006572">
    <property type="entry name" value="Znf_DBF"/>
</dbReference>
<dbReference type="Pfam" id="PF07535">
    <property type="entry name" value="zf-DBF"/>
    <property type="match status" value="1"/>
</dbReference>
<dbReference type="GO" id="GO:0043539">
    <property type="term" value="F:protein serine/threonine kinase activator activity"/>
    <property type="evidence" value="ECO:0007669"/>
    <property type="project" value="TreeGrafter"/>
</dbReference>
<evidence type="ECO:0000256" key="3">
    <source>
        <dbReference type="ARBA" id="ARBA00022833"/>
    </source>
</evidence>
<dbReference type="AlphaFoldDB" id="A0A1S3KE15"/>
<evidence type="ECO:0000313" key="7">
    <source>
        <dbReference type="Proteomes" id="UP000085678"/>
    </source>
</evidence>
<dbReference type="GO" id="GO:0008270">
    <property type="term" value="F:zinc ion binding"/>
    <property type="evidence" value="ECO:0007669"/>
    <property type="project" value="UniProtKB-KW"/>
</dbReference>
<feature type="region of interest" description="Disordered" evidence="5">
    <location>
        <begin position="1"/>
        <end position="23"/>
    </location>
</feature>
<evidence type="ECO:0000256" key="2">
    <source>
        <dbReference type="ARBA" id="ARBA00022771"/>
    </source>
</evidence>
<dbReference type="RefSeq" id="XP_013420870.1">
    <property type="nucleotide sequence ID" value="XM_013565416.1"/>
</dbReference>
<dbReference type="Gene3D" id="6.10.250.3410">
    <property type="entry name" value="DBF zinc finger"/>
    <property type="match status" value="1"/>
</dbReference>
<feature type="compositionally biased region" description="Polar residues" evidence="5">
    <location>
        <begin position="258"/>
        <end position="268"/>
    </location>
</feature>
<dbReference type="KEGG" id="lak:106181120"/>
<name>A0A1S3KE15_LINAN</name>
<reference evidence="8" key="1">
    <citation type="submission" date="2025-08" db="UniProtKB">
        <authorList>
            <consortium name="RefSeq"/>
        </authorList>
    </citation>
    <scope>IDENTIFICATION</scope>
    <source>
        <tissue evidence="8">Gonads</tissue>
    </source>
</reference>
<dbReference type="GO" id="GO:0003676">
    <property type="term" value="F:nucleic acid binding"/>
    <property type="evidence" value="ECO:0007669"/>
    <property type="project" value="InterPro"/>
</dbReference>
<dbReference type="STRING" id="7574.A0A1S3KE15"/>
<feature type="compositionally biased region" description="Polar residues" evidence="5">
    <location>
        <begin position="89"/>
        <end position="98"/>
    </location>
</feature>
<feature type="compositionally biased region" description="Basic and acidic residues" evidence="5">
    <location>
        <begin position="10"/>
        <end position="23"/>
    </location>
</feature>
<dbReference type="SMART" id="SM00586">
    <property type="entry name" value="ZnF_DBF"/>
    <property type="match status" value="1"/>
</dbReference>
<keyword evidence="1" id="KW-0479">Metal-binding</keyword>
<dbReference type="GeneID" id="106181120"/>
<dbReference type="GO" id="GO:0010571">
    <property type="term" value="P:positive regulation of nuclear cell cycle DNA replication"/>
    <property type="evidence" value="ECO:0007669"/>
    <property type="project" value="TreeGrafter"/>
</dbReference>